<dbReference type="AlphaFoldDB" id="A0A392QB68"/>
<keyword evidence="2" id="KW-0378">Hydrolase</keyword>
<comment type="caution">
    <text evidence="3">The sequence shown here is derived from an EMBL/GenBank/DDBJ whole genome shotgun (WGS) entry which is preliminary data.</text>
</comment>
<dbReference type="EMBL" id="LXQA010124636">
    <property type="protein sequence ID" value="MCI21394.1"/>
    <property type="molecule type" value="Genomic_DNA"/>
</dbReference>
<sequence length="173" mass="19678">MAYIVLAEAPQQNLKRYGVYVGEASIPAAYAYHQGNSTKPLIIVTVTATASTVTQWLSTLLHRHRETLRAHHLVVGLGVQWTHPNNNNNNNNNPNPSTADTLQLCIGFWNDGDRWRLSRSDHCLELFRYPMDLRYKAVRICNEDLSLAKLDEIASKCLGFQVEQKREIGMSNW</sequence>
<keyword evidence="3" id="KW-0347">Helicase</keyword>
<evidence type="ECO:0000256" key="1">
    <source>
        <dbReference type="ARBA" id="ARBA00022722"/>
    </source>
</evidence>
<dbReference type="SUPFAM" id="SSF53098">
    <property type="entry name" value="Ribonuclease H-like"/>
    <property type="match status" value="1"/>
</dbReference>
<evidence type="ECO:0000313" key="4">
    <source>
        <dbReference type="Proteomes" id="UP000265520"/>
    </source>
</evidence>
<keyword evidence="1" id="KW-0540">Nuclease</keyword>
<dbReference type="InterPro" id="IPR012337">
    <property type="entry name" value="RNaseH-like_sf"/>
</dbReference>
<dbReference type="PANTHER" id="PTHR13620:SF59">
    <property type="entry name" value="POLYNUCLEOTIDYL TRANSFERASE, RIBONUCLEASE H-LIKE SUPERFAMILY PROTEIN"/>
    <property type="match status" value="1"/>
</dbReference>
<dbReference type="Proteomes" id="UP000265520">
    <property type="component" value="Unassembled WGS sequence"/>
</dbReference>
<protein>
    <submittedName>
        <fullName evidence="3">Werner syndrome ATP-dependent helicase</fullName>
    </submittedName>
</protein>
<dbReference type="PANTHER" id="PTHR13620">
    <property type="entry name" value="3-5 EXONUCLEASE"/>
    <property type="match status" value="1"/>
</dbReference>
<evidence type="ECO:0000313" key="3">
    <source>
        <dbReference type="EMBL" id="MCI21394.1"/>
    </source>
</evidence>
<proteinExistence type="predicted"/>
<dbReference type="GO" id="GO:0008408">
    <property type="term" value="F:3'-5' exonuclease activity"/>
    <property type="evidence" value="ECO:0007669"/>
    <property type="project" value="TreeGrafter"/>
</dbReference>
<dbReference type="GO" id="GO:0003676">
    <property type="term" value="F:nucleic acid binding"/>
    <property type="evidence" value="ECO:0007669"/>
    <property type="project" value="InterPro"/>
</dbReference>
<dbReference type="Gene3D" id="3.30.420.10">
    <property type="entry name" value="Ribonuclease H-like superfamily/Ribonuclease H"/>
    <property type="match status" value="2"/>
</dbReference>
<name>A0A392QB68_9FABA</name>
<accession>A0A392QB68</accession>
<keyword evidence="4" id="KW-1185">Reference proteome</keyword>
<keyword evidence="3" id="KW-0547">Nucleotide-binding</keyword>
<dbReference type="InterPro" id="IPR036397">
    <property type="entry name" value="RNaseH_sf"/>
</dbReference>
<feature type="non-terminal residue" evidence="3">
    <location>
        <position position="173"/>
    </location>
</feature>
<evidence type="ECO:0000256" key="2">
    <source>
        <dbReference type="ARBA" id="ARBA00022801"/>
    </source>
</evidence>
<keyword evidence="3" id="KW-0067">ATP-binding</keyword>
<organism evidence="3 4">
    <name type="scientific">Trifolium medium</name>
    <dbReference type="NCBI Taxonomy" id="97028"/>
    <lineage>
        <taxon>Eukaryota</taxon>
        <taxon>Viridiplantae</taxon>
        <taxon>Streptophyta</taxon>
        <taxon>Embryophyta</taxon>
        <taxon>Tracheophyta</taxon>
        <taxon>Spermatophyta</taxon>
        <taxon>Magnoliopsida</taxon>
        <taxon>eudicotyledons</taxon>
        <taxon>Gunneridae</taxon>
        <taxon>Pentapetalae</taxon>
        <taxon>rosids</taxon>
        <taxon>fabids</taxon>
        <taxon>Fabales</taxon>
        <taxon>Fabaceae</taxon>
        <taxon>Papilionoideae</taxon>
        <taxon>50 kb inversion clade</taxon>
        <taxon>NPAAA clade</taxon>
        <taxon>Hologalegina</taxon>
        <taxon>IRL clade</taxon>
        <taxon>Trifolieae</taxon>
        <taxon>Trifolium</taxon>
    </lineage>
</organism>
<dbReference type="GO" id="GO:0005737">
    <property type="term" value="C:cytoplasm"/>
    <property type="evidence" value="ECO:0007669"/>
    <property type="project" value="TreeGrafter"/>
</dbReference>
<reference evidence="3 4" key="1">
    <citation type="journal article" date="2018" name="Front. Plant Sci.">
        <title>Red Clover (Trifolium pratense) and Zigzag Clover (T. medium) - A Picture of Genomic Similarities and Differences.</title>
        <authorList>
            <person name="Dluhosova J."/>
            <person name="Istvanek J."/>
            <person name="Nedelnik J."/>
            <person name="Repkova J."/>
        </authorList>
    </citation>
    <scope>NUCLEOTIDE SEQUENCE [LARGE SCALE GENOMIC DNA]</scope>
    <source>
        <strain evidence="4">cv. 10/8</strain>
        <tissue evidence="3">Leaf</tissue>
    </source>
</reference>
<dbReference type="GO" id="GO:0005634">
    <property type="term" value="C:nucleus"/>
    <property type="evidence" value="ECO:0007669"/>
    <property type="project" value="TreeGrafter"/>
</dbReference>
<dbReference type="InterPro" id="IPR051132">
    <property type="entry name" value="3-5_Exonuclease_domain"/>
</dbReference>
<dbReference type="GO" id="GO:0004386">
    <property type="term" value="F:helicase activity"/>
    <property type="evidence" value="ECO:0007669"/>
    <property type="project" value="UniProtKB-KW"/>
</dbReference>